<dbReference type="EMBL" id="JAPFRF010000004">
    <property type="protein sequence ID" value="KAJ7335889.1"/>
    <property type="molecule type" value="Genomic_DNA"/>
</dbReference>
<organism evidence="2 3">
    <name type="scientific">Phrynocephalus forsythii</name>
    <dbReference type="NCBI Taxonomy" id="171643"/>
    <lineage>
        <taxon>Eukaryota</taxon>
        <taxon>Metazoa</taxon>
        <taxon>Chordata</taxon>
        <taxon>Craniata</taxon>
        <taxon>Vertebrata</taxon>
        <taxon>Euteleostomi</taxon>
        <taxon>Lepidosauria</taxon>
        <taxon>Squamata</taxon>
        <taxon>Bifurcata</taxon>
        <taxon>Unidentata</taxon>
        <taxon>Episquamata</taxon>
        <taxon>Toxicofera</taxon>
        <taxon>Iguania</taxon>
        <taxon>Acrodonta</taxon>
        <taxon>Agamidae</taxon>
        <taxon>Agaminae</taxon>
        <taxon>Phrynocephalus</taxon>
    </lineage>
</organism>
<protein>
    <submittedName>
        <fullName evidence="2">Uncharacterized protein</fullName>
    </submittedName>
</protein>
<name>A0A9Q0Y2K3_9SAUR</name>
<evidence type="ECO:0000313" key="2">
    <source>
        <dbReference type="EMBL" id="KAJ7335889.1"/>
    </source>
</evidence>
<evidence type="ECO:0000313" key="3">
    <source>
        <dbReference type="Proteomes" id="UP001142489"/>
    </source>
</evidence>
<dbReference type="AlphaFoldDB" id="A0A9Q0Y2K3"/>
<evidence type="ECO:0000256" key="1">
    <source>
        <dbReference type="SAM" id="MobiDB-lite"/>
    </source>
</evidence>
<feature type="compositionally biased region" description="Basic and acidic residues" evidence="1">
    <location>
        <begin position="219"/>
        <end position="235"/>
    </location>
</feature>
<feature type="compositionally biased region" description="Polar residues" evidence="1">
    <location>
        <begin position="1"/>
        <end position="21"/>
    </location>
</feature>
<sequence length="440" mass="48380">MEEQGVNSHPSEVFVTSSLHQPTGALADIPEEDEKPKPQPPEEEEEEEEEEDMVSLAAFLLSEANTICMSSLLTSEKENLDPQTPFVEAGLSAERLGSAFTDLSDIGKTTEEKMEAFTPSFEAEQFTSKPDTTLRCSVEDRVNSISDIPALPKFIQNELSSTITSEPIKNSHLHNLRSSVNSIASETMADKGIISAEDFAKTEEEKCFSHAEETLKEPETYFKKDEKRRDHEAVKESILAPELSRAKETVDTSESYEAASIDAPPFISSTGMEEDANGVESLEYLVTASSQKAKQVKDASVAIDNEPPVCKLRGDTSEGLKAKNREYKEKESKIYIGEKIVQESAGINLDVSVNLENQGDDILKPTSTDSVEKFILINDTSITQAGKEQSVEETQSSSEIKNEKLEEIPSSAARSENIMAFSLLERDLGDAFQGVVKGEM</sequence>
<proteinExistence type="predicted"/>
<feature type="region of interest" description="Disordered" evidence="1">
    <location>
        <begin position="219"/>
        <end position="257"/>
    </location>
</feature>
<feature type="region of interest" description="Disordered" evidence="1">
    <location>
        <begin position="386"/>
        <end position="408"/>
    </location>
</feature>
<feature type="compositionally biased region" description="Acidic residues" evidence="1">
    <location>
        <begin position="41"/>
        <end position="53"/>
    </location>
</feature>
<accession>A0A9Q0Y2K3</accession>
<dbReference type="Proteomes" id="UP001142489">
    <property type="component" value="Unassembled WGS sequence"/>
</dbReference>
<keyword evidence="3" id="KW-1185">Reference proteome</keyword>
<feature type="region of interest" description="Disordered" evidence="1">
    <location>
        <begin position="1"/>
        <end position="53"/>
    </location>
</feature>
<gene>
    <name evidence="2" type="ORF">JRQ81_013830</name>
</gene>
<comment type="caution">
    <text evidence="2">The sequence shown here is derived from an EMBL/GenBank/DDBJ whole genome shotgun (WGS) entry which is preliminary data.</text>
</comment>
<reference evidence="2" key="1">
    <citation type="journal article" date="2023" name="DNA Res.">
        <title>Chromosome-level genome assembly of Phrynocephalus forsythii using third-generation DNA sequencing and Hi-C analysis.</title>
        <authorList>
            <person name="Qi Y."/>
            <person name="Zhao W."/>
            <person name="Zhao Y."/>
            <person name="Niu C."/>
            <person name="Cao S."/>
            <person name="Zhang Y."/>
        </authorList>
    </citation>
    <scope>NUCLEOTIDE SEQUENCE</scope>
    <source>
        <tissue evidence="2">Muscle</tissue>
    </source>
</reference>